<comment type="cofactor">
    <cofactor evidence="1">
        <name>Mn(2+)</name>
        <dbReference type="ChEBI" id="CHEBI:29035"/>
    </cofactor>
</comment>
<dbReference type="GO" id="GO:0006144">
    <property type="term" value="P:purine nucleobase metabolic process"/>
    <property type="evidence" value="ECO:0007669"/>
    <property type="project" value="UniProtKB-KW"/>
</dbReference>
<keyword evidence="9" id="KW-1185">Reference proteome</keyword>
<evidence type="ECO:0000256" key="7">
    <source>
        <dbReference type="SAM" id="SignalP"/>
    </source>
</evidence>
<dbReference type="SUPFAM" id="SSF55031">
    <property type="entry name" value="Bacterial exopeptidase dimerisation domain"/>
    <property type="match status" value="1"/>
</dbReference>
<dbReference type="InterPro" id="IPR010158">
    <property type="entry name" value="Amidase_Cbmase"/>
</dbReference>
<feature type="signal peptide" evidence="7">
    <location>
        <begin position="1"/>
        <end position="20"/>
    </location>
</feature>
<keyword evidence="4" id="KW-0479">Metal-binding</keyword>
<feature type="chain" id="PRO_5040378085" description="Ureidoglycolate hydrolase" evidence="7">
    <location>
        <begin position="21"/>
        <end position="372"/>
    </location>
</feature>
<dbReference type="Gene3D" id="3.30.70.360">
    <property type="match status" value="1"/>
</dbReference>
<evidence type="ECO:0000256" key="6">
    <source>
        <dbReference type="ARBA" id="ARBA00023211"/>
    </source>
</evidence>
<evidence type="ECO:0000313" key="8">
    <source>
        <dbReference type="EMBL" id="VAI27628.1"/>
    </source>
</evidence>
<evidence type="ECO:0000256" key="3">
    <source>
        <dbReference type="ARBA" id="ARBA00022631"/>
    </source>
</evidence>
<dbReference type="PANTHER" id="PTHR32494">
    <property type="entry name" value="ALLANTOATE DEIMINASE-RELATED"/>
    <property type="match status" value="1"/>
</dbReference>
<dbReference type="Gene3D" id="3.40.630.10">
    <property type="entry name" value="Zn peptidases"/>
    <property type="match status" value="2"/>
</dbReference>
<keyword evidence="7" id="KW-0732">Signal</keyword>
<dbReference type="InterPro" id="IPR002933">
    <property type="entry name" value="Peptidase_M20"/>
</dbReference>
<dbReference type="Proteomes" id="UP000324705">
    <property type="component" value="Chromosome 5B"/>
</dbReference>
<dbReference type="SUPFAM" id="SSF53187">
    <property type="entry name" value="Zn-dependent exopeptidases"/>
    <property type="match status" value="1"/>
</dbReference>
<dbReference type="GO" id="GO:0046872">
    <property type="term" value="F:metal ion binding"/>
    <property type="evidence" value="ECO:0007669"/>
    <property type="project" value="UniProtKB-KW"/>
</dbReference>
<accession>A0A9R0X054</accession>
<proteinExistence type="predicted"/>
<keyword evidence="5" id="KW-0378">Hydrolase</keyword>
<evidence type="ECO:0000256" key="2">
    <source>
        <dbReference type="ARBA" id="ARBA00011738"/>
    </source>
</evidence>
<keyword evidence="6" id="KW-0464">Manganese</keyword>
<gene>
    <name evidence="8" type="ORF">TRITD_5Bv1G028220</name>
</gene>
<evidence type="ECO:0000256" key="4">
    <source>
        <dbReference type="ARBA" id="ARBA00022723"/>
    </source>
</evidence>
<evidence type="ECO:0000313" key="9">
    <source>
        <dbReference type="Proteomes" id="UP000324705"/>
    </source>
</evidence>
<keyword evidence="3" id="KW-0659">Purine metabolism</keyword>
<dbReference type="GO" id="GO:0016813">
    <property type="term" value="F:hydrolase activity, acting on carbon-nitrogen (but not peptide) bonds, in linear amidines"/>
    <property type="evidence" value="ECO:0007669"/>
    <property type="project" value="InterPro"/>
</dbReference>
<dbReference type="PANTHER" id="PTHR32494:SF19">
    <property type="entry name" value="ALLANTOATE DEIMINASE-RELATED"/>
    <property type="match status" value="1"/>
</dbReference>
<comment type="subunit">
    <text evidence="2">Homodimer.</text>
</comment>
<dbReference type="AlphaFoldDB" id="A0A9R0X054"/>
<sequence>MLPFILSLLLLAGAAAVGQGHDDAAARRTMEEFAGFPASDDGEGGRASPLRVDSDSLQRQVHELASFSDSPAPSVTRVLYSDRDVQARRYIKGIMKQLGLSVREDAVGNIFGRWVGSEAELGAVATGSHVDAIPFSGKYDGVVGVLGASGFQPKRSLEVIMFTSEEPTRFGISCLGSRLMAGSEELVQSLKRTVDNHNVSFVDAADSAGYKIHPDDLHNVFLNQDAYFAFIELHIEQGPIFIKVEFEGNGGHAGAVLMPARNDAGLAAAELALAVEKHVLESGSIDTVGTVDIRDIDEKRRNDVIEKVHKSAIDISKIRGVELSEFKIINQDPPALSDKSVINAMEFAAKQLGLEYKLMISRAYHDSLFMAR</sequence>
<name>A0A9R0X054_TRITD</name>
<dbReference type="EMBL" id="LT934120">
    <property type="protein sequence ID" value="VAI27628.1"/>
    <property type="molecule type" value="Genomic_DNA"/>
</dbReference>
<dbReference type="Pfam" id="PF01546">
    <property type="entry name" value="Peptidase_M20"/>
    <property type="match status" value="1"/>
</dbReference>
<evidence type="ECO:0000256" key="1">
    <source>
        <dbReference type="ARBA" id="ARBA00001936"/>
    </source>
</evidence>
<organism evidence="8 9">
    <name type="scientific">Triticum turgidum subsp. durum</name>
    <name type="common">Durum wheat</name>
    <name type="synonym">Triticum durum</name>
    <dbReference type="NCBI Taxonomy" id="4567"/>
    <lineage>
        <taxon>Eukaryota</taxon>
        <taxon>Viridiplantae</taxon>
        <taxon>Streptophyta</taxon>
        <taxon>Embryophyta</taxon>
        <taxon>Tracheophyta</taxon>
        <taxon>Spermatophyta</taxon>
        <taxon>Magnoliopsida</taxon>
        <taxon>Liliopsida</taxon>
        <taxon>Poales</taxon>
        <taxon>Poaceae</taxon>
        <taxon>BOP clade</taxon>
        <taxon>Pooideae</taxon>
        <taxon>Triticodae</taxon>
        <taxon>Triticeae</taxon>
        <taxon>Triticinae</taxon>
        <taxon>Triticum</taxon>
    </lineage>
</organism>
<evidence type="ECO:0000256" key="5">
    <source>
        <dbReference type="ARBA" id="ARBA00022801"/>
    </source>
</evidence>
<protein>
    <recommendedName>
        <fullName evidence="10">Ureidoglycolate hydrolase</fullName>
    </recommendedName>
</protein>
<evidence type="ECO:0008006" key="10">
    <source>
        <dbReference type="Google" id="ProtNLM"/>
    </source>
</evidence>
<dbReference type="Gramene" id="TRITD5Bv1G028220.4">
    <property type="protein sequence ID" value="TRITD5Bv1G028220.4"/>
    <property type="gene ID" value="TRITD5Bv1G028220"/>
</dbReference>
<dbReference type="InterPro" id="IPR036264">
    <property type="entry name" value="Bact_exopeptidase_dim_dom"/>
</dbReference>
<reference evidence="8 9" key="1">
    <citation type="submission" date="2017-09" db="EMBL/GenBank/DDBJ databases">
        <authorList>
            <consortium name="International Durum Wheat Genome Sequencing Consortium (IDWGSC)"/>
            <person name="Milanesi L."/>
        </authorList>
    </citation>
    <scope>NUCLEOTIDE SEQUENCE [LARGE SCALE GENOMIC DNA]</scope>
    <source>
        <strain evidence="9">cv. Svevo</strain>
    </source>
</reference>
<dbReference type="PIRSF" id="PIRSF001235">
    <property type="entry name" value="Amidase_carbamoylase"/>
    <property type="match status" value="1"/>
</dbReference>